<organism evidence="2 3">
    <name type="scientific">Saccharopolyspora shandongensis</name>
    <dbReference type="NCBI Taxonomy" id="418495"/>
    <lineage>
        <taxon>Bacteria</taxon>
        <taxon>Bacillati</taxon>
        <taxon>Actinomycetota</taxon>
        <taxon>Actinomycetes</taxon>
        <taxon>Pseudonocardiales</taxon>
        <taxon>Pseudonocardiaceae</taxon>
        <taxon>Saccharopolyspora</taxon>
    </lineage>
</organism>
<keyword evidence="1" id="KW-0472">Membrane</keyword>
<dbReference type="OrthoDB" id="3579673at2"/>
<evidence type="ECO:0000313" key="2">
    <source>
        <dbReference type="EMBL" id="SDZ49676.1"/>
    </source>
</evidence>
<keyword evidence="3" id="KW-1185">Reference proteome</keyword>
<feature type="transmembrane region" description="Helical" evidence="1">
    <location>
        <begin position="297"/>
        <end position="321"/>
    </location>
</feature>
<feature type="transmembrane region" description="Helical" evidence="1">
    <location>
        <begin position="73"/>
        <end position="95"/>
    </location>
</feature>
<dbReference type="Proteomes" id="UP000199529">
    <property type="component" value="Unassembled WGS sequence"/>
</dbReference>
<keyword evidence="1" id="KW-1133">Transmembrane helix</keyword>
<gene>
    <name evidence="2" type="ORF">SAMN05216215_108320</name>
</gene>
<evidence type="ECO:0000256" key="1">
    <source>
        <dbReference type="SAM" id="Phobius"/>
    </source>
</evidence>
<dbReference type="AlphaFoldDB" id="A0A1H3THG7"/>
<sequence length="325" mass="34078">MTWVAWRQHRAQLLLMAAVLLLGVVAVLVLHTSMVQQIQAQGLERCLAVGGQGPGCATGVSDFRDEWFDLLRVGQLVIVVLPVLLGVFSGAPLFAREIEHGTHVLAFAQSVTRVGWMAAKLVMLVVPSLVVLVVLQLLVSSWVADAGLMGPLVDGPFSFLNFESMGWMPAVHLLFGYALGTLLGAVLGRSLPAMISTLAGLVAVRGAVGLAGPALMPSQLRTSADPMSAPESGVDEVVQVGFLGADGRTIPEGGFNAAVCGSRGDVPVSTFDPAQCYAQHGVVGQYAEVVPASYAPILQLIEFGVLGVVAVLLLGGTAWTLRRKH</sequence>
<keyword evidence="1" id="KW-0812">Transmembrane</keyword>
<dbReference type="STRING" id="418495.SAMN05216215_108320"/>
<evidence type="ECO:0000313" key="3">
    <source>
        <dbReference type="Proteomes" id="UP000199529"/>
    </source>
</evidence>
<reference evidence="3" key="1">
    <citation type="submission" date="2016-10" db="EMBL/GenBank/DDBJ databases">
        <authorList>
            <person name="Varghese N."/>
            <person name="Submissions S."/>
        </authorList>
    </citation>
    <scope>NUCLEOTIDE SEQUENCE [LARGE SCALE GENOMIC DNA]</scope>
    <source>
        <strain evidence="3">CGMCC 4.3530</strain>
    </source>
</reference>
<protein>
    <recommendedName>
        <fullName evidence="4">ABC-2 family transporter protein</fullName>
    </recommendedName>
</protein>
<dbReference type="EMBL" id="FNOK01000083">
    <property type="protein sequence ID" value="SDZ49676.1"/>
    <property type="molecule type" value="Genomic_DNA"/>
</dbReference>
<feature type="transmembrane region" description="Helical" evidence="1">
    <location>
        <begin position="121"/>
        <end position="144"/>
    </location>
</feature>
<evidence type="ECO:0008006" key="4">
    <source>
        <dbReference type="Google" id="ProtNLM"/>
    </source>
</evidence>
<feature type="transmembrane region" description="Helical" evidence="1">
    <location>
        <begin position="164"/>
        <end position="187"/>
    </location>
</feature>
<accession>A0A1H3THG7</accession>
<feature type="transmembrane region" description="Helical" evidence="1">
    <location>
        <begin position="194"/>
        <end position="216"/>
    </location>
</feature>
<dbReference type="RefSeq" id="WP_093278051.1">
    <property type="nucleotide sequence ID" value="NZ_FNOK01000083.1"/>
</dbReference>
<name>A0A1H3THG7_9PSEU</name>
<proteinExistence type="predicted"/>